<dbReference type="Pfam" id="PF07679">
    <property type="entry name" value="I-set"/>
    <property type="match status" value="2"/>
</dbReference>
<dbReference type="InterPro" id="IPR003599">
    <property type="entry name" value="Ig_sub"/>
</dbReference>
<dbReference type="InterPro" id="IPR036179">
    <property type="entry name" value="Ig-like_dom_sf"/>
</dbReference>
<feature type="domain" description="Ig-like" evidence="2">
    <location>
        <begin position="5"/>
        <end position="96"/>
    </location>
</feature>
<dbReference type="FunFam" id="2.60.40.10:FF:000022">
    <property type="entry name" value="Cardiac titin"/>
    <property type="match status" value="1"/>
</dbReference>
<feature type="domain" description="Ig-like" evidence="2">
    <location>
        <begin position="101"/>
        <end position="190"/>
    </location>
</feature>
<dbReference type="FunFam" id="2.60.40.10:FF:000107">
    <property type="entry name" value="Myosin, light chain kinase a"/>
    <property type="match status" value="1"/>
</dbReference>
<dbReference type="InterPro" id="IPR007110">
    <property type="entry name" value="Ig-like_dom"/>
</dbReference>
<dbReference type="Proteomes" id="UP000287033">
    <property type="component" value="Unassembled WGS sequence"/>
</dbReference>
<keyword evidence="1" id="KW-0393">Immunoglobulin domain</keyword>
<dbReference type="SUPFAM" id="SSF48726">
    <property type="entry name" value="Immunoglobulin"/>
    <property type="match status" value="2"/>
</dbReference>
<dbReference type="GO" id="GO:0003007">
    <property type="term" value="P:heart morphogenesis"/>
    <property type="evidence" value="ECO:0007669"/>
    <property type="project" value="UniProtKB-ARBA"/>
</dbReference>
<dbReference type="SMART" id="SM00409">
    <property type="entry name" value="IG"/>
    <property type="match status" value="2"/>
</dbReference>
<evidence type="ECO:0000313" key="3">
    <source>
        <dbReference type="EMBL" id="GCC39217.1"/>
    </source>
</evidence>
<dbReference type="OMA" id="VWKVCLV"/>
<dbReference type="GO" id="GO:0055013">
    <property type="term" value="P:cardiac muscle cell development"/>
    <property type="evidence" value="ECO:0007669"/>
    <property type="project" value="UniProtKB-ARBA"/>
</dbReference>
<feature type="non-terminal residue" evidence="3">
    <location>
        <position position="1"/>
    </location>
</feature>
<dbReference type="AlphaFoldDB" id="A0A401T9C6"/>
<dbReference type="CDD" id="cd00096">
    <property type="entry name" value="Ig"/>
    <property type="match status" value="1"/>
</dbReference>
<dbReference type="Gene3D" id="2.60.40.10">
    <property type="entry name" value="Immunoglobulins"/>
    <property type="match status" value="2"/>
</dbReference>
<dbReference type="OrthoDB" id="5969272at2759"/>
<reference evidence="3 4" key="1">
    <citation type="journal article" date="2018" name="Nat. Ecol. Evol.">
        <title>Shark genomes provide insights into elasmobranch evolution and the origin of vertebrates.</title>
        <authorList>
            <person name="Hara Y"/>
            <person name="Yamaguchi K"/>
            <person name="Onimaru K"/>
            <person name="Kadota M"/>
            <person name="Koyanagi M"/>
            <person name="Keeley SD"/>
            <person name="Tatsumi K"/>
            <person name="Tanaka K"/>
            <person name="Motone F"/>
            <person name="Kageyama Y"/>
            <person name="Nozu R"/>
            <person name="Adachi N"/>
            <person name="Nishimura O"/>
            <person name="Nakagawa R"/>
            <person name="Tanegashima C"/>
            <person name="Kiyatake I"/>
            <person name="Matsumoto R"/>
            <person name="Murakumo K"/>
            <person name="Nishida K"/>
            <person name="Terakita A"/>
            <person name="Kuratani S"/>
            <person name="Sato K"/>
            <person name="Hyodo S Kuraku.S."/>
        </authorList>
    </citation>
    <scope>NUCLEOTIDE SEQUENCE [LARGE SCALE GENOMIC DNA]</scope>
</reference>
<comment type="caution">
    <text evidence="3">The sequence shown here is derived from an EMBL/GenBank/DDBJ whole genome shotgun (WGS) entry which is preliminary data.</text>
</comment>
<dbReference type="PROSITE" id="PS50835">
    <property type="entry name" value="IG_LIKE"/>
    <property type="match status" value="2"/>
</dbReference>
<name>A0A401T9C6_CHIPU</name>
<protein>
    <recommendedName>
        <fullName evidence="2">Ig-like domain-containing protein</fullName>
    </recommendedName>
</protein>
<accession>A0A401T9C6</accession>
<proteinExistence type="predicted"/>
<dbReference type="PANTHER" id="PTHR47633">
    <property type="entry name" value="IMMUNOGLOBULIN"/>
    <property type="match status" value="1"/>
</dbReference>
<dbReference type="SMART" id="SM00408">
    <property type="entry name" value="IGc2"/>
    <property type="match status" value="2"/>
</dbReference>
<gene>
    <name evidence="3" type="ORF">chiPu_0022931</name>
</gene>
<keyword evidence="4" id="KW-1185">Reference proteome</keyword>
<dbReference type="InterPro" id="IPR013783">
    <property type="entry name" value="Ig-like_fold"/>
</dbReference>
<dbReference type="InterPro" id="IPR003598">
    <property type="entry name" value="Ig_sub2"/>
</dbReference>
<sequence>RKIPPSFTKKPLEKIQDTEGKAVKLEGRLSGSQPISVTWFKNDQEILQTENYELSFKNNVVVLNIKKAHPTDSAVYTCKASNEAGTAMFTVSLLITELLKPPVCDIPLKPMTLTEGESLQLSCHVHGSKPINIQWFKDRKEMMPSERLNFTFKDGTATLECKTCTKTDSGDYLCKATNEAGTVSCKAKITVQEKAVPKKVVSAPKTDKIFFIEKPQSVKVTESKCGIDISSHVF</sequence>
<dbReference type="STRING" id="137246.A0A401T9C6"/>
<dbReference type="EMBL" id="BEZZ01013190">
    <property type="protein sequence ID" value="GCC39217.1"/>
    <property type="molecule type" value="Genomic_DNA"/>
</dbReference>
<evidence type="ECO:0000259" key="2">
    <source>
        <dbReference type="PROSITE" id="PS50835"/>
    </source>
</evidence>
<dbReference type="InterPro" id="IPR013098">
    <property type="entry name" value="Ig_I-set"/>
</dbReference>
<organism evidence="3 4">
    <name type="scientific">Chiloscyllium punctatum</name>
    <name type="common">Brownbanded bambooshark</name>
    <name type="synonym">Hemiscyllium punctatum</name>
    <dbReference type="NCBI Taxonomy" id="137246"/>
    <lineage>
        <taxon>Eukaryota</taxon>
        <taxon>Metazoa</taxon>
        <taxon>Chordata</taxon>
        <taxon>Craniata</taxon>
        <taxon>Vertebrata</taxon>
        <taxon>Chondrichthyes</taxon>
        <taxon>Elasmobranchii</taxon>
        <taxon>Galeomorphii</taxon>
        <taxon>Galeoidea</taxon>
        <taxon>Orectolobiformes</taxon>
        <taxon>Hemiscylliidae</taxon>
        <taxon>Chiloscyllium</taxon>
    </lineage>
</organism>
<evidence type="ECO:0000256" key="1">
    <source>
        <dbReference type="ARBA" id="ARBA00023319"/>
    </source>
</evidence>
<evidence type="ECO:0000313" key="4">
    <source>
        <dbReference type="Proteomes" id="UP000287033"/>
    </source>
</evidence>